<evidence type="ECO:0000313" key="1">
    <source>
        <dbReference type="EMBL" id="MBX40134.1"/>
    </source>
</evidence>
<protein>
    <submittedName>
        <fullName evidence="1">Uncharacterized protein</fullName>
    </submittedName>
</protein>
<name>A0A2P2NCF4_RHIMU</name>
<reference evidence="1" key="1">
    <citation type="submission" date="2018-02" db="EMBL/GenBank/DDBJ databases">
        <title>Rhizophora mucronata_Transcriptome.</title>
        <authorList>
            <person name="Meera S.P."/>
            <person name="Sreeshan A."/>
            <person name="Augustine A."/>
        </authorList>
    </citation>
    <scope>NUCLEOTIDE SEQUENCE</scope>
    <source>
        <tissue evidence="1">Leaf</tissue>
    </source>
</reference>
<dbReference type="AlphaFoldDB" id="A0A2P2NCF4"/>
<organism evidence="1">
    <name type="scientific">Rhizophora mucronata</name>
    <name type="common">Asiatic mangrove</name>
    <dbReference type="NCBI Taxonomy" id="61149"/>
    <lineage>
        <taxon>Eukaryota</taxon>
        <taxon>Viridiplantae</taxon>
        <taxon>Streptophyta</taxon>
        <taxon>Embryophyta</taxon>
        <taxon>Tracheophyta</taxon>
        <taxon>Spermatophyta</taxon>
        <taxon>Magnoliopsida</taxon>
        <taxon>eudicotyledons</taxon>
        <taxon>Gunneridae</taxon>
        <taxon>Pentapetalae</taxon>
        <taxon>rosids</taxon>
        <taxon>fabids</taxon>
        <taxon>Malpighiales</taxon>
        <taxon>Rhizophoraceae</taxon>
        <taxon>Rhizophora</taxon>
    </lineage>
</organism>
<dbReference type="EMBL" id="GGEC01059650">
    <property type="protein sequence ID" value="MBX40134.1"/>
    <property type="molecule type" value="Transcribed_RNA"/>
</dbReference>
<proteinExistence type="predicted"/>
<accession>A0A2P2NCF4</accession>
<sequence length="42" mass="4712">MLNGQSKRDLYACGCNEEMGNMQSFKTELCVSLESHTVESQI</sequence>